<evidence type="ECO:0000313" key="3">
    <source>
        <dbReference type="Proteomes" id="UP001597458"/>
    </source>
</evidence>
<dbReference type="InterPro" id="IPR036291">
    <property type="entry name" value="NAD(P)-bd_dom_sf"/>
</dbReference>
<dbReference type="InterPro" id="IPR001509">
    <property type="entry name" value="Epimerase_deHydtase"/>
</dbReference>
<protein>
    <submittedName>
        <fullName evidence="2">NAD-dependent epimerase/dehydratase family protein</fullName>
    </submittedName>
</protein>
<evidence type="ECO:0000259" key="1">
    <source>
        <dbReference type="Pfam" id="PF01370"/>
    </source>
</evidence>
<dbReference type="Proteomes" id="UP001597458">
    <property type="component" value="Unassembled WGS sequence"/>
</dbReference>
<sequence length="312" mass="34764">MDRVIVTGGAGFIGSHIVEELLRENYKVMVIDNFSTGHRHHLEQLPIDVYTFDITNPDVMDLIISLHPDYIIHEAAQISVANSVKDILNDENVNVKGSLHVIKAAIKANVKKVVFASSAAVYGNPITLPVSVDHPTRPESPYGLTKLTVEHYLKMAYKFYGLSYGILRYSNVYGPRQDAKGEGGVVAIFSECMRNGKAPTIFGDGKQTRDFIFVRDVASANVKALKVDKNISVNISSGYSITINQLLETMKKAANSQLSVHYADARQGDIRDSLLSNEETKRLLGWTPCMDLFQGLRETIYEPNQYKKLQKL</sequence>
<name>A0ABW5PLA7_9BACI</name>
<evidence type="ECO:0000313" key="2">
    <source>
        <dbReference type="EMBL" id="MFD2615954.1"/>
    </source>
</evidence>
<reference evidence="3" key="1">
    <citation type="journal article" date="2019" name="Int. J. Syst. Evol. Microbiol.">
        <title>The Global Catalogue of Microorganisms (GCM) 10K type strain sequencing project: providing services to taxonomists for standard genome sequencing and annotation.</title>
        <authorList>
            <consortium name="The Broad Institute Genomics Platform"/>
            <consortium name="The Broad Institute Genome Sequencing Center for Infectious Disease"/>
            <person name="Wu L."/>
            <person name="Ma J."/>
        </authorList>
    </citation>
    <scope>NUCLEOTIDE SEQUENCE [LARGE SCALE GENOMIC DNA]</scope>
    <source>
        <strain evidence="3">TISTR 2241</strain>
    </source>
</reference>
<dbReference type="InterPro" id="IPR050177">
    <property type="entry name" value="Lipid_A_modif_metabolic_enz"/>
</dbReference>
<feature type="domain" description="NAD-dependent epimerase/dehydratase" evidence="1">
    <location>
        <begin position="4"/>
        <end position="235"/>
    </location>
</feature>
<gene>
    <name evidence="2" type="ORF">ACFSTF_01265</name>
</gene>
<dbReference type="SUPFAM" id="SSF51735">
    <property type="entry name" value="NAD(P)-binding Rossmann-fold domains"/>
    <property type="match status" value="1"/>
</dbReference>
<dbReference type="EMBL" id="JBHUMR010000004">
    <property type="protein sequence ID" value="MFD2615954.1"/>
    <property type="molecule type" value="Genomic_DNA"/>
</dbReference>
<dbReference type="PANTHER" id="PTHR43245">
    <property type="entry name" value="BIFUNCTIONAL POLYMYXIN RESISTANCE PROTEIN ARNA"/>
    <property type="match status" value="1"/>
</dbReference>
<dbReference type="Pfam" id="PF01370">
    <property type="entry name" value="Epimerase"/>
    <property type="match status" value="1"/>
</dbReference>
<organism evidence="2 3">
    <name type="scientific">Terrilactibacillus laevilacticus</name>
    <dbReference type="NCBI Taxonomy" id="1380157"/>
    <lineage>
        <taxon>Bacteria</taxon>
        <taxon>Bacillati</taxon>
        <taxon>Bacillota</taxon>
        <taxon>Bacilli</taxon>
        <taxon>Bacillales</taxon>
        <taxon>Bacillaceae</taxon>
        <taxon>Terrilactibacillus</taxon>
    </lineage>
</organism>
<keyword evidence="3" id="KW-1185">Reference proteome</keyword>
<dbReference type="Gene3D" id="3.40.50.720">
    <property type="entry name" value="NAD(P)-binding Rossmann-like Domain"/>
    <property type="match status" value="1"/>
</dbReference>
<accession>A0ABW5PLA7</accession>
<comment type="caution">
    <text evidence="2">The sequence shown here is derived from an EMBL/GenBank/DDBJ whole genome shotgun (WGS) entry which is preliminary data.</text>
</comment>
<dbReference type="PANTHER" id="PTHR43245:SF13">
    <property type="entry name" value="UDP-D-APIOSE_UDP-D-XYLOSE SYNTHASE 2"/>
    <property type="match status" value="1"/>
</dbReference>
<dbReference type="RefSeq" id="WP_141191833.1">
    <property type="nucleotide sequence ID" value="NZ_JBHUMR010000004.1"/>
</dbReference>
<proteinExistence type="predicted"/>